<reference evidence="1" key="2">
    <citation type="journal article" date="2022" name="Hortic Res">
        <title>The genome of Dioscorea zingiberensis sheds light on the biosynthesis, origin and evolution of the medicinally important diosgenin saponins.</title>
        <authorList>
            <person name="Li Y."/>
            <person name="Tan C."/>
            <person name="Li Z."/>
            <person name="Guo J."/>
            <person name="Li S."/>
            <person name="Chen X."/>
            <person name="Wang C."/>
            <person name="Dai X."/>
            <person name="Yang H."/>
            <person name="Song W."/>
            <person name="Hou L."/>
            <person name="Xu J."/>
            <person name="Tong Z."/>
            <person name="Xu A."/>
            <person name="Yuan X."/>
            <person name="Wang W."/>
            <person name="Yang Q."/>
            <person name="Chen L."/>
            <person name="Sun Z."/>
            <person name="Wang K."/>
            <person name="Pan B."/>
            <person name="Chen J."/>
            <person name="Bao Y."/>
            <person name="Liu F."/>
            <person name="Qi X."/>
            <person name="Gang D.R."/>
            <person name="Wen J."/>
            <person name="Li J."/>
        </authorList>
    </citation>
    <scope>NUCLEOTIDE SEQUENCE</scope>
    <source>
        <strain evidence="1">Dzin_1.0</strain>
    </source>
</reference>
<sequence length="108" mass="11904">MMKRPSLADVSVWTTSDEARVDSSVGGVALLRRRGTGKSVVGVRHFRRGLEWVLVWDGCSVAHVGGLLEDPTNLGFEGLSSSSQLREKQVLSRLYEEQRPPLASVILR</sequence>
<dbReference type="AlphaFoldDB" id="A0A9D5CYL5"/>
<evidence type="ECO:0000313" key="2">
    <source>
        <dbReference type="Proteomes" id="UP001085076"/>
    </source>
</evidence>
<reference evidence="1" key="1">
    <citation type="submission" date="2021-03" db="EMBL/GenBank/DDBJ databases">
        <authorList>
            <person name="Li Z."/>
            <person name="Yang C."/>
        </authorList>
    </citation>
    <scope>NUCLEOTIDE SEQUENCE</scope>
    <source>
        <strain evidence="1">Dzin_1.0</strain>
        <tissue evidence="1">Leaf</tissue>
    </source>
</reference>
<protein>
    <submittedName>
        <fullName evidence="1">Uncharacterized protein</fullName>
    </submittedName>
</protein>
<name>A0A9D5CYL5_9LILI</name>
<organism evidence="1 2">
    <name type="scientific">Dioscorea zingiberensis</name>
    <dbReference type="NCBI Taxonomy" id="325984"/>
    <lineage>
        <taxon>Eukaryota</taxon>
        <taxon>Viridiplantae</taxon>
        <taxon>Streptophyta</taxon>
        <taxon>Embryophyta</taxon>
        <taxon>Tracheophyta</taxon>
        <taxon>Spermatophyta</taxon>
        <taxon>Magnoliopsida</taxon>
        <taxon>Liliopsida</taxon>
        <taxon>Dioscoreales</taxon>
        <taxon>Dioscoreaceae</taxon>
        <taxon>Dioscorea</taxon>
    </lineage>
</organism>
<proteinExistence type="predicted"/>
<gene>
    <name evidence="1" type="ORF">J5N97_009988</name>
</gene>
<dbReference type="Proteomes" id="UP001085076">
    <property type="component" value="Miscellaneous, Linkage group lg02"/>
</dbReference>
<keyword evidence="2" id="KW-1185">Reference proteome</keyword>
<accession>A0A9D5CYL5</accession>
<dbReference type="EMBL" id="JAGGNH010000002">
    <property type="protein sequence ID" value="KAJ0981733.1"/>
    <property type="molecule type" value="Genomic_DNA"/>
</dbReference>
<evidence type="ECO:0000313" key="1">
    <source>
        <dbReference type="EMBL" id="KAJ0981733.1"/>
    </source>
</evidence>
<comment type="caution">
    <text evidence="1">The sequence shown here is derived from an EMBL/GenBank/DDBJ whole genome shotgun (WGS) entry which is preliminary data.</text>
</comment>